<dbReference type="Proteomes" id="UP000196531">
    <property type="component" value="Unassembled WGS sequence"/>
</dbReference>
<evidence type="ECO:0000313" key="3">
    <source>
        <dbReference type="EMBL" id="OUR96125.1"/>
    </source>
</evidence>
<dbReference type="AlphaFoldDB" id="A0A1Y5F5X5"/>
<evidence type="ECO:0000313" key="4">
    <source>
        <dbReference type="Proteomes" id="UP000196531"/>
    </source>
</evidence>
<feature type="chain" id="PRO_5013209562" evidence="2">
    <location>
        <begin position="20"/>
        <end position="205"/>
    </location>
</feature>
<comment type="caution">
    <text evidence="3">The sequence shown here is derived from an EMBL/GenBank/DDBJ whole genome shotgun (WGS) entry which is preliminary data.</text>
</comment>
<evidence type="ECO:0000256" key="2">
    <source>
        <dbReference type="SAM" id="SignalP"/>
    </source>
</evidence>
<evidence type="ECO:0000256" key="1">
    <source>
        <dbReference type="SAM" id="MobiDB-lite"/>
    </source>
</evidence>
<keyword evidence="2" id="KW-0732">Signal</keyword>
<feature type="signal peptide" evidence="2">
    <location>
        <begin position="1"/>
        <end position="19"/>
    </location>
</feature>
<proteinExistence type="predicted"/>
<dbReference type="EMBL" id="MAAO01000006">
    <property type="protein sequence ID" value="OUR96125.1"/>
    <property type="molecule type" value="Genomic_DNA"/>
</dbReference>
<sequence length="205" mass="22974">MQFFRFSFLFFLLVSQTFATSMFSDMECLRGNFDSKVEHKSAPFGLSKKILTLNKEDCIITVSHEKMKFLKNNWVIDVCRGPVHIKKTDGAVEVLKRADGCSAGSSKYCKELKNLETILQDDGLIFADGEKENISTEHGKIYCSYLLVKKYLRDGFIFNRGKEYSGVLVASKIKKVAPVISTPNNPVNPVNGEEQVPANDGPADF</sequence>
<name>A0A1Y5F5X5_9BACT</name>
<feature type="region of interest" description="Disordered" evidence="1">
    <location>
        <begin position="183"/>
        <end position="205"/>
    </location>
</feature>
<protein>
    <submittedName>
        <fullName evidence="3">Uncharacterized protein</fullName>
    </submittedName>
</protein>
<accession>A0A1Y5F5X5</accession>
<reference evidence="4" key="1">
    <citation type="journal article" date="2017" name="Proc. Natl. Acad. Sci. U.S.A.">
        <title>Simulation of Deepwater Horizon oil plume reveals substrate specialization within a complex community of hydrocarbon-degraders.</title>
        <authorList>
            <person name="Hu P."/>
            <person name="Dubinsky E.A."/>
            <person name="Probst A.J."/>
            <person name="Wang J."/>
            <person name="Sieber C.M.K."/>
            <person name="Tom L.M."/>
            <person name="Gardinali P."/>
            <person name="Banfield J.F."/>
            <person name="Atlas R.M."/>
            <person name="Andersen G.L."/>
        </authorList>
    </citation>
    <scope>NUCLEOTIDE SEQUENCE [LARGE SCALE GENOMIC DNA]</scope>
</reference>
<gene>
    <name evidence="3" type="ORF">A9Q84_07110</name>
</gene>
<organism evidence="3 4">
    <name type="scientific">Halobacteriovorax marinus</name>
    <dbReference type="NCBI Taxonomy" id="97084"/>
    <lineage>
        <taxon>Bacteria</taxon>
        <taxon>Pseudomonadati</taxon>
        <taxon>Bdellovibrionota</taxon>
        <taxon>Bacteriovoracia</taxon>
        <taxon>Bacteriovoracales</taxon>
        <taxon>Halobacteriovoraceae</taxon>
        <taxon>Halobacteriovorax</taxon>
    </lineage>
</organism>